<name>A0A9J6GKJ3_HAELO</name>
<dbReference type="AlphaFoldDB" id="A0A9J6GKJ3"/>
<sequence>MNKAPSTSKEKRAGTEDLAQEPHPPAEPRRRSRGARGSQAPSTTRVTREASWPLLLSTTARYARRTGSRQGAVQLHRTVTCLTDMWSTTAGEVTLLPWWVMLLPPAEVWVELVTPYSRS</sequence>
<evidence type="ECO:0000256" key="1">
    <source>
        <dbReference type="SAM" id="MobiDB-lite"/>
    </source>
</evidence>
<dbReference type="VEuPathDB" id="VectorBase:HLOH_055731"/>
<reference evidence="2 3" key="1">
    <citation type="journal article" date="2020" name="Cell">
        <title>Large-Scale Comparative Analyses of Tick Genomes Elucidate Their Genetic Diversity and Vector Capacities.</title>
        <authorList>
            <consortium name="Tick Genome and Microbiome Consortium (TIGMIC)"/>
            <person name="Jia N."/>
            <person name="Wang J."/>
            <person name="Shi W."/>
            <person name="Du L."/>
            <person name="Sun Y."/>
            <person name="Zhan W."/>
            <person name="Jiang J.F."/>
            <person name="Wang Q."/>
            <person name="Zhang B."/>
            <person name="Ji P."/>
            <person name="Bell-Sakyi L."/>
            <person name="Cui X.M."/>
            <person name="Yuan T.T."/>
            <person name="Jiang B.G."/>
            <person name="Yang W.F."/>
            <person name="Lam T.T."/>
            <person name="Chang Q.C."/>
            <person name="Ding S.J."/>
            <person name="Wang X.J."/>
            <person name="Zhu J.G."/>
            <person name="Ruan X.D."/>
            <person name="Zhao L."/>
            <person name="Wei J.T."/>
            <person name="Ye R.Z."/>
            <person name="Que T.C."/>
            <person name="Du C.H."/>
            <person name="Zhou Y.H."/>
            <person name="Cheng J.X."/>
            <person name="Dai P.F."/>
            <person name="Guo W.B."/>
            <person name="Han X.H."/>
            <person name="Huang E.J."/>
            <person name="Li L.F."/>
            <person name="Wei W."/>
            <person name="Gao Y.C."/>
            <person name="Liu J.Z."/>
            <person name="Shao H.Z."/>
            <person name="Wang X."/>
            <person name="Wang C.C."/>
            <person name="Yang T.C."/>
            <person name="Huo Q.B."/>
            <person name="Li W."/>
            <person name="Chen H.Y."/>
            <person name="Chen S.E."/>
            <person name="Zhou L.G."/>
            <person name="Ni X.B."/>
            <person name="Tian J.H."/>
            <person name="Sheng Y."/>
            <person name="Liu T."/>
            <person name="Pan Y.S."/>
            <person name="Xia L.Y."/>
            <person name="Li J."/>
            <person name="Zhao F."/>
            <person name="Cao W.C."/>
        </authorList>
    </citation>
    <scope>NUCLEOTIDE SEQUENCE [LARGE SCALE GENOMIC DNA]</scope>
    <source>
        <strain evidence="2">HaeL-2018</strain>
    </source>
</reference>
<evidence type="ECO:0000313" key="3">
    <source>
        <dbReference type="Proteomes" id="UP000821853"/>
    </source>
</evidence>
<gene>
    <name evidence="2" type="ORF">HPB48_022746</name>
</gene>
<comment type="caution">
    <text evidence="2">The sequence shown here is derived from an EMBL/GenBank/DDBJ whole genome shotgun (WGS) entry which is preliminary data.</text>
</comment>
<keyword evidence="3" id="KW-1185">Reference proteome</keyword>
<organism evidence="2 3">
    <name type="scientific">Haemaphysalis longicornis</name>
    <name type="common">Bush tick</name>
    <dbReference type="NCBI Taxonomy" id="44386"/>
    <lineage>
        <taxon>Eukaryota</taxon>
        <taxon>Metazoa</taxon>
        <taxon>Ecdysozoa</taxon>
        <taxon>Arthropoda</taxon>
        <taxon>Chelicerata</taxon>
        <taxon>Arachnida</taxon>
        <taxon>Acari</taxon>
        <taxon>Parasitiformes</taxon>
        <taxon>Ixodida</taxon>
        <taxon>Ixodoidea</taxon>
        <taxon>Ixodidae</taxon>
        <taxon>Haemaphysalinae</taxon>
        <taxon>Haemaphysalis</taxon>
    </lineage>
</organism>
<feature type="region of interest" description="Disordered" evidence="1">
    <location>
        <begin position="1"/>
        <end position="51"/>
    </location>
</feature>
<evidence type="ECO:0000313" key="2">
    <source>
        <dbReference type="EMBL" id="KAH9375393.1"/>
    </source>
</evidence>
<dbReference type="Proteomes" id="UP000821853">
    <property type="component" value="Chromosome 5"/>
</dbReference>
<accession>A0A9J6GKJ3</accession>
<dbReference type="EMBL" id="JABSTR010000007">
    <property type="protein sequence ID" value="KAH9375393.1"/>
    <property type="molecule type" value="Genomic_DNA"/>
</dbReference>
<proteinExistence type="predicted"/>
<protein>
    <submittedName>
        <fullName evidence="2">Uncharacterized protein</fullName>
    </submittedName>
</protein>